<dbReference type="Proteomes" id="UP000887572">
    <property type="component" value="Unplaced"/>
</dbReference>
<proteinExistence type="predicted"/>
<dbReference type="WBParaSite" id="Gr19_v10_g10661.t1">
    <property type="protein sequence ID" value="Gr19_v10_g10661.t1"/>
    <property type="gene ID" value="Gr19_v10_g10661"/>
</dbReference>
<reference evidence="3" key="1">
    <citation type="submission" date="2022-11" db="UniProtKB">
        <authorList>
            <consortium name="WormBaseParasite"/>
        </authorList>
    </citation>
    <scope>IDENTIFICATION</scope>
</reference>
<name>A0A914GR90_GLORO</name>
<evidence type="ECO:0000256" key="1">
    <source>
        <dbReference type="SAM" id="MobiDB-lite"/>
    </source>
</evidence>
<protein>
    <submittedName>
        <fullName evidence="3">Uncharacterized protein</fullName>
    </submittedName>
</protein>
<feature type="compositionally biased region" description="Polar residues" evidence="1">
    <location>
        <begin position="139"/>
        <end position="151"/>
    </location>
</feature>
<feature type="compositionally biased region" description="Basic and acidic residues" evidence="1">
    <location>
        <begin position="124"/>
        <end position="136"/>
    </location>
</feature>
<dbReference type="AlphaFoldDB" id="A0A914GR90"/>
<evidence type="ECO:0000313" key="2">
    <source>
        <dbReference type="Proteomes" id="UP000887572"/>
    </source>
</evidence>
<accession>A0A914GR90</accession>
<evidence type="ECO:0000313" key="3">
    <source>
        <dbReference type="WBParaSite" id="Gr19_v10_g10661.t1"/>
    </source>
</evidence>
<organism evidence="2 3">
    <name type="scientific">Globodera rostochiensis</name>
    <name type="common">Golden nematode worm</name>
    <name type="synonym">Heterodera rostochiensis</name>
    <dbReference type="NCBI Taxonomy" id="31243"/>
    <lineage>
        <taxon>Eukaryota</taxon>
        <taxon>Metazoa</taxon>
        <taxon>Ecdysozoa</taxon>
        <taxon>Nematoda</taxon>
        <taxon>Chromadorea</taxon>
        <taxon>Rhabditida</taxon>
        <taxon>Tylenchina</taxon>
        <taxon>Tylenchomorpha</taxon>
        <taxon>Tylenchoidea</taxon>
        <taxon>Heteroderidae</taxon>
        <taxon>Heteroderinae</taxon>
        <taxon>Globodera</taxon>
    </lineage>
</organism>
<feature type="region of interest" description="Disordered" evidence="1">
    <location>
        <begin position="95"/>
        <end position="151"/>
    </location>
</feature>
<sequence length="244" mass="27056">MEMESPKAMNDIDGIEEEQYYSNDDQQFPDVPNDGQPQITITVLTDGGVKVTDVGGIDHIVDKEALATANLDINDLNQEAVNTLLEMTLYDEGSHISATPENNNSTVKPTEDHQATKSKKKKTRDAAPQRKRRLEESDQPTSSVGPKEQSSTSILMRFAGATCYKPVQVSNNQRKGRDTSKAVPNFCCAVCNKSIPKTTVRFLILCFCFNSHLKTDFILLRLPAHARCAKNTMMVVSDDEESVE</sequence>
<feature type="compositionally biased region" description="Polar residues" evidence="1">
    <location>
        <begin position="96"/>
        <end position="108"/>
    </location>
</feature>
<keyword evidence="2" id="KW-1185">Reference proteome</keyword>